<organism evidence="16 17">
    <name type="scientific">Sphingomonas colocasiae</name>
    <dbReference type="NCBI Taxonomy" id="1848973"/>
    <lineage>
        <taxon>Bacteria</taxon>
        <taxon>Pseudomonadati</taxon>
        <taxon>Pseudomonadota</taxon>
        <taxon>Alphaproteobacteria</taxon>
        <taxon>Sphingomonadales</taxon>
        <taxon>Sphingomonadaceae</taxon>
        <taxon>Sphingomonas</taxon>
    </lineage>
</organism>
<feature type="domain" description="TonB-dependent receptor-like beta-barrel" evidence="14">
    <location>
        <begin position="283"/>
        <end position="717"/>
    </location>
</feature>
<proteinExistence type="inferred from homology"/>
<keyword evidence="9 11" id="KW-0472">Membrane</keyword>
<evidence type="ECO:0000256" key="7">
    <source>
        <dbReference type="ARBA" id="ARBA00023065"/>
    </source>
</evidence>
<evidence type="ECO:0000256" key="6">
    <source>
        <dbReference type="ARBA" id="ARBA00023004"/>
    </source>
</evidence>
<dbReference type="Pfam" id="PF07715">
    <property type="entry name" value="Plug"/>
    <property type="match status" value="1"/>
</dbReference>
<feature type="domain" description="TonB-dependent receptor plug" evidence="15">
    <location>
        <begin position="62"/>
        <end position="170"/>
    </location>
</feature>
<keyword evidence="8 12" id="KW-0798">TonB box</keyword>
<evidence type="ECO:0000256" key="12">
    <source>
        <dbReference type="RuleBase" id="RU003357"/>
    </source>
</evidence>
<keyword evidence="4" id="KW-0410">Iron transport</keyword>
<accession>A0ABS7PY87</accession>
<evidence type="ECO:0000256" key="2">
    <source>
        <dbReference type="ARBA" id="ARBA00022448"/>
    </source>
</evidence>
<reference evidence="16 17" key="1">
    <citation type="submission" date="2021-08" db="EMBL/GenBank/DDBJ databases">
        <authorList>
            <person name="Tuo L."/>
        </authorList>
    </citation>
    <scope>NUCLEOTIDE SEQUENCE [LARGE SCALE GENOMIC DNA]</scope>
    <source>
        <strain evidence="16 17">JCM 31229</strain>
    </source>
</reference>
<evidence type="ECO:0000256" key="3">
    <source>
        <dbReference type="ARBA" id="ARBA00022452"/>
    </source>
</evidence>
<dbReference type="InterPro" id="IPR039426">
    <property type="entry name" value="TonB-dep_rcpt-like"/>
</dbReference>
<keyword evidence="5 11" id="KW-0812">Transmembrane</keyword>
<evidence type="ECO:0000256" key="9">
    <source>
        <dbReference type="ARBA" id="ARBA00023136"/>
    </source>
</evidence>
<keyword evidence="6" id="KW-0408">Iron</keyword>
<evidence type="ECO:0000256" key="4">
    <source>
        <dbReference type="ARBA" id="ARBA00022496"/>
    </source>
</evidence>
<sequence>MKNFSAHPRHAALVLLVTASSPALAQATNAPLSREVPAVESAEPEAPGDIVVTAQRREQSLLRVPLAISALGGDTLQNKGISNSAALATAVPNLQVSSPYGNTQPNFSLRGISVANEYNSNQASPVGVYIDDVYIAARTSHGMGLFDLDRVEVLRGPQGTLFGRNTTGGAINFITRAPKLSGGSGYVEAGYGSFDTYRAQGAVEATMVEDQLGIRVAANFEKGDGQIRNVAPGGRDANSVDTLQGRVSLRIRPGNGPLDIKIRAYAGRDRGTQAGIHGLTGPDTPGQGFFEVNENSIGESRTDAWGVAANVALELGPQLTLTSITSYDGGKQNLQQAADGSPLDVLDINWRSNFRQFSEEARINYDGDALKLVGGLFYGWDQTITDNRFNIGSALGPGVNGGFFQHYRQSRRSHAAFLQGDYDLTERLVLTLGARYTWDKAKYRDGFAYLFAGNLGGPDLPIAGTVPCAGVPGTCAYDPAARYQVDGSNKALTGRAALSYTFDGGTLVYGSYSRGYRSGAFNGGGYTSSVGITYIDPEKVNAYEVGVKGRFLDNRLTLSAAGFYYDYSNQQVQDTRPGPVSFLVNAPKSEVYGAEVEASFRAFPGFVINASGGYLHADYKELTLQNTDLSGNALPFAPRWTATAGFDWTIFDTGTDAVTFSPTVNYFSRQFFSPFNAIDAVGTGQVNAELQQPAYAKVNASLAWSHGRAQIRAWINNAFDKKVYSYGLDLRGAGFPYNFLVPATPRTYGVTARLSF</sequence>
<evidence type="ECO:0000256" key="11">
    <source>
        <dbReference type="PROSITE-ProRule" id="PRU01360"/>
    </source>
</evidence>
<comment type="subcellular location">
    <subcellularLocation>
        <location evidence="1 11">Cell outer membrane</location>
        <topology evidence="1 11">Multi-pass membrane protein</topology>
    </subcellularLocation>
</comment>
<dbReference type="SUPFAM" id="SSF56935">
    <property type="entry name" value="Porins"/>
    <property type="match status" value="1"/>
</dbReference>
<dbReference type="InterPro" id="IPR012910">
    <property type="entry name" value="Plug_dom"/>
</dbReference>
<keyword evidence="16" id="KW-0675">Receptor</keyword>
<name>A0ABS7PY87_9SPHN</name>
<evidence type="ECO:0000313" key="17">
    <source>
        <dbReference type="Proteomes" id="UP000706039"/>
    </source>
</evidence>
<dbReference type="PROSITE" id="PS52016">
    <property type="entry name" value="TONB_DEPENDENT_REC_3"/>
    <property type="match status" value="1"/>
</dbReference>
<evidence type="ECO:0000256" key="10">
    <source>
        <dbReference type="ARBA" id="ARBA00023237"/>
    </source>
</evidence>
<keyword evidence="17" id="KW-1185">Reference proteome</keyword>
<protein>
    <submittedName>
        <fullName evidence="16">TonB-dependent receptor</fullName>
    </submittedName>
</protein>
<dbReference type="RefSeq" id="WP_222992708.1">
    <property type="nucleotide sequence ID" value="NZ_JAINVV010000012.1"/>
</dbReference>
<keyword evidence="2 11" id="KW-0813">Transport</keyword>
<keyword evidence="10 11" id="KW-0998">Cell outer membrane</keyword>
<gene>
    <name evidence="16" type="ORF">K7G82_25160</name>
</gene>
<dbReference type="PANTHER" id="PTHR32552">
    <property type="entry name" value="FERRICHROME IRON RECEPTOR-RELATED"/>
    <property type="match status" value="1"/>
</dbReference>
<evidence type="ECO:0000256" key="1">
    <source>
        <dbReference type="ARBA" id="ARBA00004571"/>
    </source>
</evidence>
<comment type="similarity">
    <text evidence="11 12">Belongs to the TonB-dependent receptor family.</text>
</comment>
<evidence type="ECO:0000256" key="13">
    <source>
        <dbReference type="SAM" id="SignalP"/>
    </source>
</evidence>
<dbReference type="PANTHER" id="PTHR32552:SF81">
    <property type="entry name" value="TONB-DEPENDENT OUTER MEMBRANE RECEPTOR"/>
    <property type="match status" value="1"/>
</dbReference>
<evidence type="ECO:0000259" key="14">
    <source>
        <dbReference type="Pfam" id="PF00593"/>
    </source>
</evidence>
<keyword evidence="7" id="KW-0406">Ion transport</keyword>
<dbReference type="EMBL" id="JAINVV010000012">
    <property type="protein sequence ID" value="MBY8825615.1"/>
    <property type="molecule type" value="Genomic_DNA"/>
</dbReference>
<evidence type="ECO:0000256" key="8">
    <source>
        <dbReference type="ARBA" id="ARBA00023077"/>
    </source>
</evidence>
<dbReference type="Pfam" id="PF00593">
    <property type="entry name" value="TonB_dep_Rec_b-barrel"/>
    <property type="match status" value="1"/>
</dbReference>
<comment type="caution">
    <text evidence="16">The sequence shown here is derived from an EMBL/GenBank/DDBJ whole genome shotgun (WGS) entry which is preliminary data.</text>
</comment>
<dbReference type="Gene3D" id="2.40.170.20">
    <property type="entry name" value="TonB-dependent receptor, beta-barrel domain"/>
    <property type="match status" value="1"/>
</dbReference>
<dbReference type="CDD" id="cd01347">
    <property type="entry name" value="ligand_gated_channel"/>
    <property type="match status" value="1"/>
</dbReference>
<dbReference type="InterPro" id="IPR036942">
    <property type="entry name" value="Beta-barrel_TonB_sf"/>
</dbReference>
<evidence type="ECO:0000259" key="15">
    <source>
        <dbReference type="Pfam" id="PF07715"/>
    </source>
</evidence>
<feature type="signal peptide" evidence="13">
    <location>
        <begin position="1"/>
        <end position="25"/>
    </location>
</feature>
<evidence type="ECO:0000256" key="5">
    <source>
        <dbReference type="ARBA" id="ARBA00022692"/>
    </source>
</evidence>
<keyword evidence="13" id="KW-0732">Signal</keyword>
<feature type="chain" id="PRO_5045723601" evidence="13">
    <location>
        <begin position="26"/>
        <end position="756"/>
    </location>
</feature>
<dbReference type="Proteomes" id="UP000706039">
    <property type="component" value="Unassembled WGS sequence"/>
</dbReference>
<evidence type="ECO:0000313" key="16">
    <source>
        <dbReference type="EMBL" id="MBY8825615.1"/>
    </source>
</evidence>
<keyword evidence="3 11" id="KW-1134">Transmembrane beta strand</keyword>
<dbReference type="InterPro" id="IPR000531">
    <property type="entry name" value="Beta-barrel_TonB"/>
</dbReference>